<sequence length="176" mass="20171">METQKRALLDAGHLSRVQEESDSPQVRRELGEGTFDLYPLRVKVKGNCFLPPIIGPSSAPRLGEQEVLRGAGLASLTPNQQRPEEEDGSLLEELGRIEADLRESLRVDTERQREAEFLRQQENKRLRTSLCHLSLSQRVARPWVSSYFRRFPMHIYCLPVQAANHRAKKGARTTRR</sequence>
<evidence type="ECO:0000313" key="2">
    <source>
        <dbReference type="EMBL" id="TWW64420.1"/>
    </source>
</evidence>
<accession>A0A5C6NEL8</accession>
<proteinExistence type="predicted"/>
<dbReference type="AlphaFoldDB" id="A0A5C6NEL8"/>
<feature type="region of interest" description="Disordered" evidence="1">
    <location>
        <begin position="1"/>
        <end position="26"/>
    </location>
</feature>
<name>A0A5C6NEL8_9TELE</name>
<gene>
    <name evidence="2" type="ORF">D4764_22G0000670</name>
</gene>
<evidence type="ECO:0000313" key="3">
    <source>
        <dbReference type="Proteomes" id="UP000324091"/>
    </source>
</evidence>
<dbReference type="EMBL" id="RHFK02000015">
    <property type="protein sequence ID" value="TWW64420.1"/>
    <property type="molecule type" value="Genomic_DNA"/>
</dbReference>
<dbReference type="Proteomes" id="UP000324091">
    <property type="component" value="Chromosome 22"/>
</dbReference>
<comment type="caution">
    <text evidence="2">The sequence shown here is derived from an EMBL/GenBank/DDBJ whole genome shotgun (WGS) entry which is preliminary data.</text>
</comment>
<reference evidence="2 3" key="1">
    <citation type="submission" date="2019-04" db="EMBL/GenBank/DDBJ databases">
        <title>Chromosome genome assembly for Takifugu flavidus.</title>
        <authorList>
            <person name="Xiao S."/>
        </authorList>
    </citation>
    <scope>NUCLEOTIDE SEQUENCE [LARGE SCALE GENOMIC DNA]</scope>
    <source>
        <strain evidence="2">HTHZ2018</strain>
        <tissue evidence="2">Muscle</tissue>
    </source>
</reference>
<organism evidence="2 3">
    <name type="scientific">Takifugu flavidus</name>
    <name type="common">sansaifugu</name>
    <dbReference type="NCBI Taxonomy" id="433684"/>
    <lineage>
        <taxon>Eukaryota</taxon>
        <taxon>Metazoa</taxon>
        <taxon>Chordata</taxon>
        <taxon>Craniata</taxon>
        <taxon>Vertebrata</taxon>
        <taxon>Euteleostomi</taxon>
        <taxon>Actinopterygii</taxon>
        <taxon>Neopterygii</taxon>
        <taxon>Teleostei</taxon>
        <taxon>Neoteleostei</taxon>
        <taxon>Acanthomorphata</taxon>
        <taxon>Eupercaria</taxon>
        <taxon>Tetraodontiformes</taxon>
        <taxon>Tetradontoidea</taxon>
        <taxon>Tetraodontidae</taxon>
        <taxon>Takifugu</taxon>
    </lineage>
</organism>
<evidence type="ECO:0000256" key="1">
    <source>
        <dbReference type="SAM" id="MobiDB-lite"/>
    </source>
</evidence>
<protein>
    <submittedName>
        <fullName evidence="2">Uncharacterized protein</fullName>
    </submittedName>
</protein>
<keyword evidence="3" id="KW-1185">Reference proteome</keyword>